<dbReference type="EMBL" id="PEDL01000016">
    <property type="protein sequence ID" value="PHV69941.1"/>
    <property type="molecule type" value="Genomic_DNA"/>
</dbReference>
<keyword evidence="2" id="KW-1185">Reference proteome</keyword>
<organism evidence="1 2">
    <name type="scientific">Sporanaerobium hydrogeniformans</name>
    <dbReference type="NCBI Taxonomy" id="3072179"/>
    <lineage>
        <taxon>Bacteria</taxon>
        <taxon>Bacillati</taxon>
        <taxon>Bacillota</taxon>
        <taxon>Clostridia</taxon>
        <taxon>Lachnospirales</taxon>
        <taxon>Lachnospiraceae</taxon>
        <taxon>Sporanaerobium</taxon>
    </lineage>
</organism>
<proteinExistence type="predicted"/>
<evidence type="ECO:0000313" key="2">
    <source>
        <dbReference type="Proteomes" id="UP000224460"/>
    </source>
</evidence>
<gene>
    <name evidence="1" type="ORF">CS063_13235</name>
</gene>
<protein>
    <submittedName>
        <fullName evidence="1">NADPH-dependent FMN reductase</fullName>
    </submittedName>
</protein>
<evidence type="ECO:0000313" key="1">
    <source>
        <dbReference type="EMBL" id="PHV69941.1"/>
    </source>
</evidence>
<accession>A0AC61DB35</accession>
<sequence length="237" mass="27190">MKIVMINGQNHKGSTYHAGKLLIDAITIDKQVKEFFLPRDLNHFCLGCYACIEDETKCPYFPEKNIIMQEIEQADLLVFTTPNYCMAPSAPMKAFIDLTFTYWLSHKPRECMFNKKAVVISTTAGAGAREAIKPVARTLAYWGISDIKKFGFTVQAMNWEGVSAEKKLKIKRTLSRQAKILDKNKNKNKKPNVSFKTKLLFNMFAGMQKANMGSSPTERKYWEDKGWIGKERPWKNK</sequence>
<name>A0AC61DB35_9FIRM</name>
<reference evidence="1" key="1">
    <citation type="submission" date="2017-10" db="EMBL/GenBank/DDBJ databases">
        <title>Genome sequence of cellulolytic Lachnospiraceae bacterium XHS1971 isolated from hotspring sediment.</title>
        <authorList>
            <person name="Vasudevan G."/>
            <person name="Joshi A.J."/>
            <person name="Hivarkar S."/>
            <person name="Lanjekar V.B."/>
            <person name="Dhakephalkar P.K."/>
            <person name="Dagar S."/>
        </authorList>
    </citation>
    <scope>NUCLEOTIDE SEQUENCE</scope>
    <source>
        <strain evidence="1">XHS1971</strain>
    </source>
</reference>
<dbReference type="Proteomes" id="UP000224460">
    <property type="component" value="Unassembled WGS sequence"/>
</dbReference>
<comment type="caution">
    <text evidence="1">The sequence shown here is derived from an EMBL/GenBank/DDBJ whole genome shotgun (WGS) entry which is preliminary data.</text>
</comment>